<proteinExistence type="predicted"/>
<feature type="compositionally biased region" description="Basic and acidic residues" evidence="1">
    <location>
        <begin position="7"/>
        <end position="25"/>
    </location>
</feature>
<feature type="compositionally biased region" description="Basic and acidic residues" evidence="1">
    <location>
        <begin position="38"/>
        <end position="57"/>
    </location>
</feature>
<feature type="region of interest" description="Disordered" evidence="1">
    <location>
        <begin position="1"/>
        <end position="25"/>
    </location>
</feature>
<dbReference type="Proteomes" id="UP001162483">
    <property type="component" value="Unassembled WGS sequence"/>
</dbReference>
<accession>A0ABN9G0S5</accession>
<organism evidence="2 3">
    <name type="scientific">Staurois parvus</name>
    <dbReference type="NCBI Taxonomy" id="386267"/>
    <lineage>
        <taxon>Eukaryota</taxon>
        <taxon>Metazoa</taxon>
        <taxon>Chordata</taxon>
        <taxon>Craniata</taxon>
        <taxon>Vertebrata</taxon>
        <taxon>Euteleostomi</taxon>
        <taxon>Amphibia</taxon>
        <taxon>Batrachia</taxon>
        <taxon>Anura</taxon>
        <taxon>Neobatrachia</taxon>
        <taxon>Ranoidea</taxon>
        <taxon>Ranidae</taxon>
        <taxon>Staurois</taxon>
    </lineage>
</organism>
<gene>
    <name evidence="2" type="ORF">SPARVUS_LOCUS13241864</name>
</gene>
<evidence type="ECO:0000313" key="3">
    <source>
        <dbReference type="Proteomes" id="UP001162483"/>
    </source>
</evidence>
<feature type="non-terminal residue" evidence="2">
    <location>
        <position position="137"/>
    </location>
</feature>
<dbReference type="EMBL" id="CATNWA010017764">
    <property type="protein sequence ID" value="CAI9602965.1"/>
    <property type="molecule type" value="Genomic_DNA"/>
</dbReference>
<evidence type="ECO:0000256" key="1">
    <source>
        <dbReference type="SAM" id="MobiDB-lite"/>
    </source>
</evidence>
<name>A0ABN9G0S5_9NEOB</name>
<feature type="region of interest" description="Disordered" evidence="1">
    <location>
        <begin position="38"/>
        <end position="68"/>
    </location>
</feature>
<comment type="caution">
    <text evidence="2">The sequence shown here is derived from an EMBL/GenBank/DDBJ whole genome shotgun (WGS) entry which is preliminary data.</text>
</comment>
<evidence type="ECO:0000313" key="2">
    <source>
        <dbReference type="EMBL" id="CAI9602965.1"/>
    </source>
</evidence>
<feature type="compositionally biased region" description="Polar residues" evidence="1">
    <location>
        <begin position="58"/>
        <end position="68"/>
    </location>
</feature>
<sequence>MEAPSDSGKDPQAEQQLKDLKQQYHSIQEKLQETAKMIEEQMKELSTKDKDSKESPAKQDSNLVAQRLSHTNLPKVTIRKDIKIAGQIGEKEQKGKLSYTNLMHQIDTGLQKGYPMSELVEAAVKAISQVKSQRHAR</sequence>
<protein>
    <submittedName>
        <fullName evidence="2">Uncharacterized protein</fullName>
    </submittedName>
</protein>
<keyword evidence="3" id="KW-1185">Reference proteome</keyword>
<reference evidence="2" key="1">
    <citation type="submission" date="2023-05" db="EMBL/GenBank/DDBJ databases">
        <authorList>
            <person name="Stuckert A."/>
        </authorList>
    </citation>
    <scope>NUCLEOTIDE SEQUENCE</scope>
</reference>